<reference evidence="3" key="3">
    <citation type="submission" date="2025-09" db="UniProtKB">
        <authorList>
            <consortium name="Ensembl"/>
        </authorList>
    </citation>
    <scope>IDENTIFICATION</scope>
</reference>
<dbReference type="GeneID" id="108937205"/>
<dbReference type="GO" id="GO:0045893">
    <property type="term" value="P:positive regulation of DNA-templated transcription"/>
    <property type="evidence" value="ECO:0007669"/>
    <property type="project" value="TreeGrafter"/>
</dbReference>
<dbReference type="KEGG" id="sfm:108937205"/>
<sequence>MADCERAVYFAVSNIPARFRSADLRNYFSQFIEDKGFLCFHYRHRPEVLKDPVAAGGTDSPAEQDRSAAAAGENHHGDNSRSGGSGQRGARGREKTCCCIVSVRAKEAERFAKMYGGNQWIDSKGDWLGTKCVLKRIRVYEHDTDEGDFPYKTRAELKRHVALTEHFTEGDLHSLPEMNPPALMPAGNVGTPVTVFLQLIQACRLPPRLIRKLGLTFPKTGSHRRYGNVPFQYQDTCTVHPEEESVYTAGGVEISGPGRIAPPPLRPQDPGLPPPVDKTLPEAEESQSDTDDDDDRCEEWERHEALHEDVTSQERSKERLYEEEIELKWEKGGSGLVFYTDAQYWQEEEEGDFDEQTADDWDVDMSVYYEKDGGDMDARDYVRMRYESRQREGLERESDAQQPIGSFEKFTKGVGRRLMEQQGWKDGQGLGSSQPGMAEALEGEGQHPNCKRGFGYHGEKLSSFIPAKKSCPDFLISTVYDQPRKIDQGDTLLRRQPNTSMKYREWQAESSTKLKR</sequence>
<name>A0A8C9RLE9_SCLFO</name>
<proteinExistence type="predicted"/>
<dbReference type="RefSeq" id="XP_018612517.2">
    <property type="nucleotide sequence ID" value="XM_018757001.2"/>
</dbReference>
<feature type="region of interest" description="Disordered" evidence="1">
    <location>
        <begin position="486"/>
        <end position="516"/>
    </location>
</feature>
<feature type="compositionally biased region" description="Acidic residues" evidence="1">
    <location>
        <begin position="282"/>
        <end position="298"/>
    </location>
</feature>
<dbReference type="Proteomes" id="UP000694397">
    <property type="component" value="Chromosome 8"/>
</dbReference>
<reference evidence="3 4" key="1">
    <citation type="submission" date="2019-04" db="EMBL/GenBank/DDBJ databases">
        <authorList>
            <consortium name="Wellcome Sanger Institute Data Sharing"/>
        </authorList>
    </citation>
    <scope>NUCLEOTIDE SEQUENCE [LARGE SCALE GENOMIC DNA]</scope>
</reference>
<feature type="compositionally biased region" description="Pro residues" evidence="1">
    <location>
        <begin position="260"/>
        <end position="276"/>
    </location>
</feature>
<dbReference type="GO" id="GO:0039536">
    <property type="term" value="P:negative regulation of RIG-I signaling pathway"/>
    <property type="evidence" value="ECO:0007669"/>
    <property type="project" value="InterPro"/>
</dbReference>
<dbReference type="InterPro" id="IPR000467">
    <property type="entry name" value="G_patch_dom"/>
</dbReference>
<dbReference type="PANTHER" id="PTHR14390:SF2">
    <property type="entry name" value="G PATCH DOMAIN-CONTAINING PROTEIN 3"/>
    <property type="match status" value="1"/>
</dbReference>
<organism evidence="3 4">
    <name type="scientific">Scleropages formosus</name>
    <name type="common">Asian bonytongue</name>
    <name type="synonym">Osteoglossum formosum</name>
    <dbReference type="NCBI Taxonomy" id="113540"/>
    <lineage>
        <taxon>Eukaryota</taxon>
        <taxon>Metazoa</taxon>
        <taxon>Chordata</taxon>
        <taxon>Craniata</taxon>
        <taxon>Vertebrata</taxon>
        <taxon>Euteleostomi</taxon>
        <taxon>Actinopterygii</taxon>
        <taxon>Neopterygii</taxon>
        <taxon>Teleostei</taxon>
        <taxon>Osteoglossocephala</taxon>
        <taxon>Osteoglossomorpha</taxon>
        <taxon>Osteoglossiformes</taxon>
        <taxon>Osteoglossidae</taxon>
        <taxon>Scleropages</taxon>
    </lineage>
</organism>
<dbReference type="InterPro" id="IPR040341">
    <property type="entry name" value="GPATCH3"/>
</dbReference>
<feature type="region of interest" description="Disordered" evidence="1">
    <location>
        <begin position="51"/>
        <end position="91"/>
    </location>
</feature>
<dbReference type="PROSITE" id="PS50174">
    <property type="entry name" value="G_PATCH"/>
    <property type="match status" value="1"/>
</dbReference>
<dbReference type="CTD" id="63906"/>
<dbReference type="OrthoDB" id="5842926at2759"/>
<dbReference type="GO" id="GO:0003676">
    <property type="term" value="F:nucleic acid binding"/>
    <property type="evidence" value="ECO:0007669"/>
    <property type="project" value="InterPro"/>
</dbReference>
<dbReference type="AlphaFoldDB" id="A0A8C9RLE9"/>
<dbReference type="Ensembl" id="ENSSFOT00015015068.2">
    <property type="protein sequence ID" value="ENSSFOP00015014893.2"/>
    <property type="gene ID" value="ENSSFOG00015009602.2"/>
</dbReference>
<protein>
    <submittedName>
        <fullName evidence="3">G patch domain containing 3</fullName>
    </submittedName>
</protein>
<feature type="domain" description="G-patch" evidence="2">
    <location>
        <begin position="411"/>
        <end position="459"/>
    </location>
</feature>
<dbReference type="GeneTree" id="ENSGT00390000004191"/>
<feature type="region of interest" description="Disordered" evidence="1">
    <location>
        <begin position="252"/>
        <end position="298"/>
    </location>
</feature>
<dbReference type="Pfam" id="PF01585">
    <property type="entry name" value="G-patch"/>
    <property type="match status" value="1"/>
</dbReference>
<evidence type="ECO:0000259" key="2">
    <source>
        <dbReference type="PROSITE" id="PS50174"/>
    </source>
</evidence>
<evidence type="ECO:0000313" key="3">
    <source>
        <dbReference type="Ensembl" id="ENSSFOP00015014893.2"/>
    </source>
</evidence>
<feature type="region of interest" description="Disordered" evidence="1">
    <location>
        <begin position="425"/>
        <end position="445"/>
    </location>
</feature>
<keyword evidence="4" id="KW-1185">Reference proteome</keyword>
<evidence type="ECO:0000256" key="1">
    <source>
        <dbReference type="SAM" id="MobiDB-lite"/>
    </source>
</evidence>
<dbReference type="GO" id="GO:0032480">
    <property type="term" value="P:negative regulation of type I interferon production"/>
    <property type="evidence" value="ECO:0007669"/>
    <property type="project" value="InterPro"/>
</dbReference>
<gene>
    <name evidence="3" type="primary">GPATCH3</name>
    <name evidence="3" type="synonym">gpatch3</name>
</gene>
<dbReference type="PANTHER" id="PTHR14390">
    <property type="entry name" value="G PATCH DOMAIN CONTAINING PROTEIN 3"/>
    <property type="match status" value="1"/>
</dbReference>
<accession>A0A8C9RLE9</accession>
<dbReference type="SMART" id="SM00443">
    <property type="entry name" value="G_patch"/>
    <property type="match status" value="1"/>
</dbReference>
<reference evidence="3" key="2">
    <citation type="submission" date="2025-08" db="UniProtKB">
        <authorList>
            <consortium name="Ensembl"/>
        </authorList>
    </citation>
    <scope>IDENTIFICATION</scope>
</reference>
<evidence type="ECO:0000313" key="4">
    <source>
        <dbReference type="Proteomes" id="UP000694397"/>
    </source>
</evidence>